<keyword evidence="2" id="KW-1003">Cell membrane</keyword>
<evidence type="ECO:0000256" key="4">
    <source>
        <dbReference type="ARBA" id="ARBA00022989"/>
    </source>
</evidence>
<name>A0ABP8VV71_9ACTN</name>
<dbReference type="Pfam" id="PF13520">
    <property type="entry name" value="AA_permease_2"/>
    <property type="match status" value="1"/>
</dbReference>
<gene>
    <name evidence="7" type="ORF">GCM10023226_05070</name>
</gene>
<comment type="caution">
    <text evidence="7">The sequence shown here is derived from an EMBL/GenBank/DDBJ whole genome shotgun (WGS) entry which is preliminary data.</text>
</comment>
<sequence>MTQAPAGGPGGSAPAAQTEELERAITGRMLFFYVLGDVLGSGIYALIGVMAFEVGGAFWMAFLVGVSVALLTGFAYAELITKYPQAAGAALYVHKAFGNRLFTFVVTFCLLAATIAAAGALAQVFAGDYFKGVFGLEYGDGVIALIAIGFVVALSALNFRGISESVITNMVMTVIETTGLIIILVIGAMVLGSGDANLSQPFELNDGNPALVVLGGAAVAFFAMTGFENAANVAEEVQNPSKVYPKALLGGMTLAGVLYLAIAFIASMVTPIETLQENGGADGNLLDVVNAGPLPVPAVVFSAIALVAVTNTALVTMVAQSRIMYGMARQGVVPRLFARTHATRRTPWIAIVFTAACVVLLLLTADVNTLANVTVLFLITVYGMVCLSALVLRKSSVGHEHYTAPTALLVTGVVANAGLLVYTAATDPTSITYCSVMLAIGVALYFVNNLFTKGDPPPIDAEALEV</sequence>
<feature type="transmembrane region" description="Helical" evidence="6">
    <location>
        <begin position="430"/>
        <end position="447"/>
    </location>
</feature>
<accession>A0ABP8VV71</accession>
<keyword evidence="4 6" id="KW-1133">Transmembrane helix</keyword>
<comment type="subcellular location">
    <subcellularLocation>
        <location evidence="1">Cell membrane</location>
        <topology evidence="1">Multi-pass membrane protein</topology>
    </subcellularLocation>
</comment>
<feature type="transmembrane region" description="Helical" evidence="6">
    <location>
        <begin position="371"/>
        <end position="392"/>
    </location>
</feature>
<feature type="transmembrane region" description="Helical" evidence="6">
    <location>
        <begin position="58"/>
        <end position="80"/>
    </location>
</feature>
<dbReference type="Gene3D" id="1.20.1740.10">
    <property type="entry name" value="Amino acid/polyamine transporter I"/>
    <property type="match status" value="1"/>
</dbReference>
<feature type="transmembrane region" description="Helical" evidence="6">
    <location>
        <begin position="210"/>
        <end position="227"/>
    </location>
</feature>
<evidence type="ECO:0000256" key="1">
    <source>
        <dbReference type="ARBA" id="ARBA00004651"/>
    </source>
</evidence>
<dbReference type="EMBL" id="BAABIM010000001">
    <property type="protein sequence ID" value="GAA4671453.1"/>
    <property type="molecule type" value="Genomic_DNA"/>
</dbReference>
<feature type="transmembrane region" description="Helical" evidence="6">
    <location>
        <begin position="298"/>
        <end position="319"/>
    </location>
</feature>
<keyword evidence="8" id="KW-1185">Reference proteome</keyword>
<dbReference type="InterPro" id="IPR050367">
    <property type="entry name" value="APC_superfamily"/>
</dbReference>
<proteinExistence type="predicted"/>
<dbReference type="InterPro" id="IPR002293">
    <property type="entry name" value="AA/rel_permease1"/>
</dbReference>
<organism evidence="7 8">
    <name type="scientific">Nocardioides nanhaiensis</name>
    <dbReference type="NCBI Taxonomy" id="1476871"/>
    <lineage>
        <taxon>Bacteria</taxon>
        <taxon>Bacillati</taxon>
        <taxon>Actinomycetota</taxon>
        <taxon>Actinomycetes</taxon>
        <taxon>Propionibacteriales</taxon>
        <taxon>Nocardioidaceae</taxon>
        <taxon>Nocardioides</taxon>
    </lineage>
</organism>
<evidence type="ECO:0000256" key="3">
    <source>
        <dbReference type="ARBA" id="ARBA00022692"/>
    </source>
</evidence>
<dbReference type="RefSeq" id="WP_345262476.1">
    <property type="nucleotide sequence ID" value="NZ_BAABIM010000001.1"/>
</dbReference>
<feature type="transmembrane region" description="Helical" evidence="6">
    <location>
        <begin position="247"/>
        <end position="269"/>
    </location>
</feature>
<reference evidence="8" key="1">
    <citation type="journal article" date="2019" name="Int. J. Syst. Evol. Microbiol.">
        <title>The Global Catalogue of Microorganisms (GCM) 10K type strain sequencing project: providing services to taxonomists for standard genome sequencing and annotation.</title>
        <authorList>
            <consortium name="The Broad Institute Genomics Platform"/>
            <consortium name="The Broad Institute Genome Sequencing Center for Infectious Disease"/>
            <person name="Wu L."/>
            <person name="Ma J."/>
        </authorList>
    </citation>
    <scope>NUCLEOTIDE SEQUENCE [LARGE SCALE GENOMIC DNA]</scope>
    <source>
        <strain evidence="8">JCM 18127</strain>
    </source>
</reference>
<dbReference type="Proteomes" id="UP001500621">
    <property type="component" value="Unassembled WGS sequence"/>
</dbReference>
<evidence type="ECO:0000256" key="6">
    <source>
        <dbReference type="SAM" id="Phobius"/>
    </source>
</evidence>
<dbReference type="PANTHER" id="PTHR42770:SF11">
    <property type="entry name" value="INNER MEMBRANE TRANSPORT PROTEIN YBAT"/>
    <property type="match status" value="1"/>
</dbReference>
<evidence type="ECO:0000313" key="8">
    <source>
        <dbReference type="Proteomes" id="UP001500621"/>
    </source>
</evidence>
<dbReference type="PANTHER" id="PTHR42770">
    <property type="entry name" value="AMINO ACID TRANSPORTER-RELATED"/>
    <property type="match status" value="1"/>
</dbReference>
<feature type="transmembrane region" description="Helical" evidence="6">
    <location>
        <begin position="138"/>
        <end position="159"/>
    </location>
</feature>
<dbReference type="PIRSF" id="PIRSF006060">
    <property type="entry name" value="AA_transporter"/>
    <property type="match status" value="1"/>
</dbReference>
<keyword evidence="3 6" id="KW-0812">Transmembrane</keyword>
<feature type="transmembrane region" description="Helical" evidence="6">
    <location>
        <begin position="348"/>
        <end position="365"/>
    </location>
</feature>
<keyword evidence="5 6" id="KW-0472">Membrane</keyword>
<protein>
    <submittedName>
        <fullName evidence="7">APC family permease</fullName>
    </submittedName>
</protein>
<feature type="transmembrane region" description="Helical" evidence="6">
    <location>
        <begin position="171"/>
        <end position="190"/>
    </location>
</feature>
<feature type="transmembrane region" description="Helical" evidence="6">
    <location>
        <begin position="101"/>
        <end position="126"/>
    </location>
</feature>
<evidence type="ECO:0000313" key="7">
    <source>
        <dbReference type="EMBL" id="GAA4671453.1"/>
    </source>
</evidence>
<feature type="transmembrane region" description="Helical" evidence="6">
    <location>
        <begin position="30"/>
        <end position="52"/>
    </location>
</feature>
<evidence type="ECO:0000256" key="2">
    <source>
        <dbReference type="ARBA" id="ARBA00022475"/>
    </source>
</evidence>
<feature type="transmembrane region" description="Helical" evidence="6">
    <location>
        <begin position="404"/>
        <end position="424"/>
    </location>
</feature>
<evidence type="ECO:0000256" key="5">
    <source>
        <dbReference type="ARBA" id="ARBA00023136"/>
    </source>
</evidence>